<reference evidence="1" key="1">
    <citation type="journal article" date="2023" name="Plant J.">
        <title>The genome of the king protea, Protea cynaroides.</title>
        <authorList>
            <person name="Chang J."/>
            <person name="Duong T.A."/>
            <person name="Schoeman C."/>
            <person name="Ma X."/>
            <person name="Roodt D."/>
            <person name="Barker N."/>
            <person name="Li Z."/>
            <person name="Van de Peer Y."/>
            <person name="Mizrachi E."/>
        </authorList>
    </citation>
    <scope>NUCLEOTIDE SEQUENCE</scope>
    <source>
        <tissue evidence="1">Young leaves</tissue>
    </source>
</reference>
<dbReference type="Proteomes" id="UP001141806">
    <property type="component" value="Unassembled WGS sequence"/>
</dbReference>
<protein>
    <submittedName>
        <fullName evidence="1">Uncharacterized protein</fullName>
    </submittedName>
</protein>
<sequence>MLDSVGKESPRIVKDLLLRMDASVPYGVADPKHISTHDLKHSDVNHKQCYQKKDVNHKQNTSAEGDDSVADLGDALTGILHLQDVHESLAGQCQPFGREEICHPEAELCKELIIDLAESVTGTVEKSLTKSATFPCFKKDSSVDEKMPSMGFSELRPPCTRSISLPGVRVTRSNIEVLLPAQTRIQNQWAAVIGCSLVVLISHLWSSWTLLLVKIRSVGAAS</sequence>
<gene>
    <name evidence="1" type="ORF">NE237_008970</name>
</gene>
<dbReference type="OrthoDB" id="2016966at2759"/>
<comment type="caution">
    <text evidence="1">The sequence shown here is derived from an EMBL/GenBank/DDBJ whole genome shotgun (WGS) entry which is preliminary data.</text>
</comment>
<evidence type="ECO:0000313" key="2">
    <source>
        <dbReference type="Proteomes" id="UP001141806"/>
    </source>
</evidence>
<accession>A0A9Q0QZU5</accession>
<keyword evidence="2" id="KW-1185">Reference proteome</keyword>
<name>A0A9Q0QZU5_9MAGN</name>
<proteinExistence type="predicted"/>
<organism evidence="1 2">
    <name type="scientific">Protea cynaroides</name>
    <dbReference type="NCBI Taxonomy" id="273540"/>
    <lineage>
        <taxon>Eukaryota</taxon>
        <taxon>Viridiplantae</taxon>
        <taxon>Streptophyta</taxon>
        <taxon>Embryophyta</taxon>
        <taxon>Tracheophyta</taxon>
        <taxon>Spermatophyta</taxon>
        <taxon>Magnoliopsida</taxon>
        <taxon>Proteales</taxon>
        <taxon>Proteaceae</taxon>
        <taxon>Protea</taxon>
    </lineage>
</organism>
<dbReference type="EMBL" id="JAMYWD010000002">
    <property type="protein sequence ID" value="KAJ4978190.1"/>
    <property type="molecule type" value="Genomic_DNA"/>
</dbReference>
<evidence type="ECO:0000313" key="1">
    <source>
        <dbReference type="EMBL" id="KAJ4978190.1"/>
    </source>
</evidence>
<dbReference type="AlphaFoldDB" id="A0A9Q0QZU5"/>